<sequence length="294" mass="29609">MPTSPDAVLTVVLAAALGLAGIPVGRATGRMVPLFVRHDPAPDDDSGPPPPTCPHCGTEIPFLRWLPLPRPVGFLWHGRCPACAATVPTSAATAWTTAAVFAAAGYTAGAGLGMAGSGWVALVALLFLGALGAVLSVIDVRVHRLPDVLVLRSYVVAAPLVLGGILTAPHLGGPGDLVGGVGPAAAAAPGVAAGALIGMAALAAFYFLLWFIYPAGMGWGDVKLSGLLGLYLGWQSLSSVVSGTFLAFLLSSAVGLSLMALGRATRKTQLAFGPFMIVGALAVVLVGDPLPLLI</sequence>
<dbReference type="InterPro" id="IPR050882">
    <property type="entry name" value="Prepilin_peptidase/N-MTase"/>
</dbReference>
<comment type="similarity">
    <text evidence="1">Belongs to the peptidase A24 family.</text>
</comment>
<keyword evidence="2" id="KW-0812">Transmembrane</keyword>
<dbReference type="InterPro" id="IPR000045">
    <property type="entry name" value="Prepilin_IV_endopep_pep"/>
</dbReference>
<dbReference type="GO" id="GO:0004190">
    <property type="term" value="F:aspartic-type endopeptidase activity"/>
    <property type="evidence" value="ECO:0007669"/>
    <property type="project" value="UniProtKB-EC"/>
</dbReference>
<dbReference type="Gene3D" id="1.20.120.1220">
    <property type="match status" value="1"/>
</dbReference>
<feature type="transmembrane region" description="Helical" evidence="2">
    <location>
        <begin position="225"/>
        <end position="250"/>
    </location>
</feature>
<dbReference type="EC" id="2.1.1.-" evidence="4"/>
<name>A0A7W9YJ29_9ACTN</name>
<feature type="transmembrane region" description="Helical" evidence="2">
    <location>
        <begin position="119"/>
        <end position="138"/>
    </location>
</feature>
<comment type="caution">
    <text evidence="4">The sequence shown here is derived from an EMBL/GenBank/DDBJ whole genome shotgun (WGS) entry which is preliminary data.</text>
</comment>
<accession>A0A7W9YJ29</accession>
<keyword evidence="4" id="KW-0808">Transferase</keyword>
<feature type="domain" description="Prepilin type IV endopeptidase peptidase" evidence="3">
    <location>
        <begin position="127"/>
        <end position="256"/>
    </location>
</feature>
<feature type="transmembrane region" description="Helical" evidence="2">
    <location>
        <begin position="191"/>
        <end position="213"/>
    </location>
</feature>
<protein>
    <submittedName>
        <fullName evidence="4">Leader peptidase (Prepilin peptidase)/N-methyltransferase</fullName>
        <ecNumber evidence="4">2.1.1.-</ecNumber>
        <ecNumber evidence="4">3.4.23.43</ecNumber>
    </submittedName>
</protein>
<dbReference type="EC" id="3.4.23.43" evidence="4"/>
<reference evidence="4 5" key="1">
    <citation type="submission" date="2020-08" db="EMBL/GenBank/DDBJ databases">
        <title>Sequencing the genomes of 1000 actinobacteria strains.</title>
        <authorList>
            <person name="Klenk H.-P."/>
        </authorList>
    </citation>
    <scope>NUCLEOTIDE SEQUENCE [LARGE SCALE GENOMIC DNA]</scope>
    <source>
        <strain evidence="4 5">DSM 46659</strain>
    </source>
</reference>
<keyword evidence="4" id="KW-0378">Hydrolase</keyword>
<keyword evidence="2" id="KW-0472">Membrane</keyword>
<keyword evidence="4" id="KW-0489">Methyltransferase</keyword>
<dbReference type="RefSeq" id="WP_184075765.1">
    <property type="nucleotide sequence ID" value="NZ_JACHDS010000001.1"/>
</dbReference>
<dbReference type="GO" id="GO:0005886">
    <property type="term" value="C:plasma membrane"/>
    <property type="evidence" value="ECO:0007669"/>
    <property type="project" value="TreeGrafter"/>
</dbReference>
<dbReference type="AlphaFoldDB" id="A0A7W9YJ29"/>
<dbReference type="PANTHER" id="PTHR30487:SF0">
    <property type="entry name" value="PREPILIN LEADER PEPTIDASE_N-METHYLTRANSFERASE-RELATED"/>
    <property type="match status" value="1"/>
</dbReference>
<dbReference type="GO" id="GO:0032259">
    <property type="term" value="P:methylation"/>
    <property type="evidence" value="ECO:0007669"/>
    <property type="project" value="UniProtKB-KW"/>
</dbReference>
<dbReference type="PANTHER" id="PTHR30487">
    <property type="entry name" value="TYPE 4 PREPILIN-LIKE PROTEINS LEADER PEPTIDE-PROCESSING ENZYME"/>
    <property type="match status" value="1"/>
</dbReference>
<evidence type="ECO:0000313" key="5">
    <source>
        <dbReference type="Proteomes" id="UP000546642"/>
    </source>
</evidence>
<gene>
    <name evidence="4" type="ORF">HNR23_002531</name>
</gene>
<feature type="transmembrane region" description="Helical" evidence="2">
    <location>
        <begin position="270"/>
        <end position="293"/>
    </location>
</feature>
<dbReference type="EMBL" id="JACHDS010000001">
    <property type="protein sequence ID" value="MBB6172471.1"/>
    <property type="molecule type" value="Genomic_DNA"/>
</dbReference>
<evidence type="ECO:0000313" key="4">
    <source>
        <dbReference type="EMBL" id="MBB6172471.1"/>
    </source>
</evidence>
<evidence type="ECO:0000256" key="1">
    <source>
        <dbReference type="ARBA" id="ARBA00005801"/>
    </source>
</evidence>
<feature type="transmembrane region" description="Helical" evidence="2">
    <location>
        <begin position="150"/>
        <end position="171"/>
    </location>
</feature>
<dbReference type="GO" id="GO:0008168">
    <property type="term" value="F:methyltransferase activity"/>
    <property type="evidence" value="ECO:0007669"/>
    <property type="project" value="UniProtKB-KW"/>
</dbReference>
<proteinExistence type="inferred from homology"/>
<evidence type="ECO:0000256" key="2">
    <source>
        <dbReference type="SAM" id="Phobius"/>
    </source>
</evidence>
<organism evidence="4 5">
    <name type="scientific">Nocardiopsis mwathae</name>
    <dbReference type="NCBI Taxonomy" id="1472723"/>
    <lineage>
        <taxon>Bacteria</taxon>
        <taxon>Bacillati</taxon>
        <taxon>Actinomycetota</taxon>
        <taxon>Actinomycetes</taxon>
        <taxon>Streptosporangiales</taxon>
        <taxon>Nocardiopsidaceae</taxon>
        <taxon>Nocardiopsis</taxon>
    </lineage>
</organism>
<dbReference type="GO" id="GO:0006465">
    <property type="term" value="P:signal peptide processing"/>
    <property type="evidence" value="ECO:0007669"/>
    <property type="project" value="TreeGrafter"/>
</dbReference>
<keyword evidence="2" id="KW-1133">Transmembrane helix</keyword>
<keyword evidence="5" id="KW-1185">Reference proteome</keyword>
<evidence type="ECO:0000259" key="3">
    <source>
        <dbReference type="Pfam" id="PF01478"/>
    </source>
</evidence>
<dbReference type="Proteomes" id="UP000546642">
    <property type="component" value="Unassembled WGS sequence"/>
</dbReference>
<dbReference type="Pfam" id="PF01478">
    <property type="entry name" value="Peptidase_A24"/>
    <property type="match status" value="1"/>
</dbReference>